<organism evidence="1 2">
    <name type="scientific">Pseudoalteromonas rubra</name>
    <dbReference type="NCBI Taxonomy" id="43658"/>
    <lineage>
        <taxon>Bacteria</taxon>
        <taxon>Pseudomonadati</taxon>
        <taxon>Pseudomonadota</taxon>
        <taxon>Gammaproteobacteria</taxon>
        <taxon>Alteromonadales</taxon>
        <taxon>Pseudoalteromonadaceae</taxon>
        <taxon>Pseudoalteromonas</taxon>
    </lineage>
</organism>
<reference evidence="1 2" key="1">
    <citation type="submission" date="2015-12" db="EMBL/GenBank/DDBJ databases">
        <title>Complete genome sequence of Pseudoalteromonas rubra SCSIO 6842, harboring a conjugative plasmid.</title>
        <authorList>
            <person name="Li B."/>
            <person name="Wang X."/>
        </authorList>
    </citation>
    <scope>NUCLEOTIDE SEQUENCE [LARGE SCALE GENOMIC DNA]</scope>
    <source>
        <strain evidence="1 2">SCSIO 6842</strain>
    </source>
</reference>
<proteinExistence type="predicted"/>
<dbReference type="KEGG" id="prr:AT705_17185"/>
<dbReference type="AlphaFoldDB" id="A0A0U3I9V6"/>
<evidence type="ECO:0000313" key="1">
    <source>
        <dbReference type="EMBL" id="ALU44512.1"/>
    </source>
</evidence>
<dbReference type="Proteomes" id="UP000069015">
    <property type="component" value="Chromosome 1"/>
</dbReference>
<evidence type="ECO:0000313" key="2">
    <source>
        <dbReference type="Proteomes" id="UP000069015"/>
    </source>
</evidence>
<protein>
    <submittedName>
        <fullName evidence="1">Uncharacterized protein</fullName>
    </submittedName>
</protein>
<gene>
    <name evidence="1" type="ORF">AT705_17185</name>
</gene>
<name>A0A0U3I9V6_9GAMM</name>
<sequence length="69" mass="8064">MIIFLFFEINLRLEPQLKLRSRKQTKFFASSREKETLPGFYLSYLTLHTVILDNVNTPGDLSLPANTEF</sequence>
<accession>A0A0U3I9V6</accession>
<dbReference type="EMBL" id="CP013611">
    <property type="protein sequence ID" value="ALU44512.1"/>
    <property type="molecule type" value="Genomic_DNA"/>
</dbReference>